<dbReference type="RefSeq" id="WP_090198532.1">
    <property type="nucleotide sequence ID" value="NZ_FOYP01000001.1"/>
</dbReference>
<dbReference type="OrthoDB" id="7595324at2"/>
<sequence length="192" mass="20374">MTGDQIARALYLGILGLAIAGSVLVSGRENLNRTVQQAMIWLFIFLGVIGAYGLWGDISRDVAGGQAQRADGRISVPLARDGHYYLTLQVNGVDVAFVIDTGASSVVLTQSDARALGFDPIALDYNGVAMTANGSVSTATITLDRVSLGDQTDLAVPAFVNGGTMDQSLLGMSYLNRFAHIEISNNYMVLTR</sequence>
<dbReference type="InterPro" id="IPR034122">
    <property type="entry name" value="Retropepsin-like_bacterial"/>
</dbReference>
<dbReference type="InterPro" id="IPR021109">
    <property type="entry name" value="Peptidase_aspartic_dom_sf"/>
</dbReference>
<keyword evidence="2" id="KW-0378">Hydrolase</keyword>
<keyword evidence="1" id="KW-1133">Transmembrane helix</keyword>
<dbReference type="CDD" id="cd05483">
    <property type="entry name" value="retropepsin_like_bacteria"/>
    <property type="match status" value="1"/>
</dbReference>
<dbReference type="AlphaFoldDB" id="A0A1I6GFE5"/>
<dbReference type="InterPro" id="IPR001969">
    <property type="entry name" value="Aspartic_peptidase_AS"/>
</dbReference>
<dbReference type="PROSITE" id="PS00141">
    <property type="entry name" value="ASP_PROTEASE"/>
    <property type="match status" value="1"/>
</dbReference>
<reference evidence="3" key="1">
    <citation type="submission" date="2016-10" db="EMBL/GenBank/DDBJ databases">
        <authorList>
            <person name="Varghese N."/>
            <person name="Submissions S."/>
        </authorList>
    </citation>
    <scope>NUCLEOTIDE SEQUENCE [LARGE SCALE GENOMIC DNA]</scope>
    <source>
        <strain evidence="3">DSM 26879</strain>
    </source>
</reference>
<name>A0A1I6GFE5_9RHOB</name>
<keyword evidence="2" id="KW-0645">Protease</keyword>
<evidence type="ECO:0000313" key="2">
    <source>
        <dbReference type="EMBL" id="SFR40841.1"/>
    </source>
</evidence>
<evidence type="ECO:0000256" key="1">
    <source>
        <dbReference type="SAM" id="Phobius"/>
    </source>
</evidence>
<gene>
    <name evidence="2" type="ORF">SAMN04488005_1563</name>
</gene>
<accession>A0A1I6GFE5</accession>
<dbReference type="EMBL" id="FOYP01000001">
    <property type="protein sequence ID" value="SFR40841.1"/>
    <property type="molecule type" value="Genomic_DNA"/>
</dbReference>
<dbReference type="SUPFAM" id="SSF50630">
    <property type="entry name" value="Acid proteases"/>
    <property type="match status" value="1"/>
</dbReference>
<dbReference type="GO" id="GO:0006508">
    <property type="term" value="P:proteolysis"/>
    <property type="evidence" value="ECO:0007669"/>
    <property type="project" value="UniProtKB-KW"/>
</dbReference>
<evidence type="ECO:0000313" key="3">
    <source>
        <dbReference type="Proteomes" id="UP000199478"/>
    </source>
</evidence>
<keyword evidence="3" id="KW-1185">Reference proteome</keyword>
<dbReference type="InterPro" id="IPR011969">
    <property type="entry name" value="Clan_AA_Asp_peptidase_C"/>
</dbReference>
<dbReference type="Proteomes" id="UP000199478">
    <property type="component" value="Unassembled WGS sequence"/>
</dbReference>
<dbReference type="Gene3D" id="2.40.70.10">
    <property type="entry name" value="Acid Proteases"/>
    <property type="match status" value="1"/>
</dbReference>
<dbReference type="GO" id="GO:0004190">
    <property type="term" value="F:aspartic-type endopeptidase activity"/>
    <property type="evidence" value="ECO:0007669"/>
    <property type="project" value="InterPro"/>
</dbReference>
<protein>
    <submittedName>
        <fullName evidence="2">Aspartyl protease family protein</fullName>
    </submittedName>
</protein>
<dbReference type="NCBIfam" id="TIGR02281">
    <property type="entry name" value="clan_AA_DTGA"/>
    <property type="match status" value="1"/>
</dbReference>
<feature type="transmembrane region" description="Helical" evidence="1">
    <location>
        <begin position="6"/>
        <end position="26"/>
    </location>
</feature>
<proteinExistence type="predicted"/>
<keyword evidence="1" id="KW-0472">Membrane</keyword>
<dbReference type="Pfam" id="PF13975">
    <property type="entry name" value="gag-asp_proteas"/>
    <property type="match status" value="1"/>
</dbReference>
<organism evidence="2 3">
    <name type="scientific">Yoonia tamlensis</name>
    <dbReference type="NCBI Taxonomy" id="390270"/>
    <lineage>
        <taxon>Bacteria</taxon>
        <taxon>Pseudomonadati</taxon>
        <taxon>Pseudomonadota</taxon>
        <taxon>Alphaproteobacteria</taxon>
        <taxon>Rhodobacterales</taxon>
        <taxon>Paracoccaceae</taxon>
        <taxon>Yoonia</taxon>
    </lineage>
</organism>
<dbReference type="STRING" id="390270.SAMN04488005_1563"/>
<feature type="transmembrane region" description="Helical" evidence="1">
    <location>
        <begin position="38"/>
        <end position="55"/>
    </location>
</feature>
<keyword evidence="1" id="KW-0812">Transmembrane</keyword>